<dbReference type="STRING" id="947013.SAMN04488109_6622"/>
<proteinExistence type="predicted"/>
<evidence type="ECO:0000256" key="2">
    <source>
        <dbReference type="SAM" id="Phobius"/>
    </source>
</evidence>
<dbReference type="EMBL" id="FQWQ01000006">
    <property type="protein sequence ID" value="SHH99825.1"/>
    <property type="molecule type" value="Genomic_DNA"/>
</dbReference>
<accession>A0A1M5XIY0</accession>
<feature type="transmembrane region" description="Helical" evidence="2">
    <location>
        <begin position="819"/>
        <end position="836"/>
    </location>
</feature>
<dbReference type="Pfam" id="PF07495">
    <property type="entry name" value="Y_Y_Y"/>
    <property type="match status" value="1"/>
</dbReference>
<dbReference type="Gene3D" id="2.130.10.10">
    <property type="entry name" value="YVTN repeat-like/Quinoprotein amine dehydrogenase"/>
    <property type="match status" value="1"/>
</dbReference>
<reference evidence="4 5" key="1">
    <citation type="submission" date="2016-11" db="EMBL/GenBank/DDBJ databases">
        <authorList>
            <person name="Jaros S."/>
            <person name="Januszkiewicz K."/>
            <person name="Wedrychowicz H."/>
        </authorList>
    </citation>
    <scope>NUCLEOTIDE SEQUENCE [LARGE SCALE GENOMIC DNA]</scope>
    <source>
        <strain evidence="4 5">DSM 24574</strain>
    </source>
</reference>
<dbReference type="Gene3D" id="2.60.40.10">
    <property type="entry name" value="Immunoglobulins"/>
    <property type="match status" value="1"/>
</dbReference>
<feature type="region of interest" description="Disordered" evidence="1">
    <location>
        <begin position="417"/>
        <end position="447"/>
    </location>
</feature>
<evidence type="ECO:0000313" key="5">
    <source>
        <dbReference type="Proteomes" id="UP000184212"/>
    </source>
</evidence>
<feature type="transmembrane region" description="Helical" evidence="2">
    <location>
        <begin position="879"/>
        <end position="896"/>
    </location>
</feature>
<keyword evidence="2" id="KW-1133">Transmembrane helix</keyword>
<keyword evidence="2" id="KW-0472">Membrane</keyword>
<feature type="domain" description="Two component regulator three Y" evidence="3">
    <location>
        <begin position="747"/>
        <end position="795"/>
    </location>
</feature>
<dbReference type="Proteomes" id="UP000184212">
    <property type="component" value="Unassembled WGS sequence"/>
</dbReference>
<name>A0A1M5XIY0_9BACT</name>
<protein>
    <submittedName>
        <fullName evidence="4">Y_Y_Y domain-containing protein</fullName>
    </submittedName>
</protein>
<dbReference type="OrthoDB" id="9806995at2"/>
<gene>
    <name evidence="4" type="ORF">SAMN04488109_6622</name>
</gene>
<dbReference type="InterPro" id="IPR015943">
    <property type="entry name" value="WD40/YVTN_repeat-like_dom_sf"/>
</dbReference>
<dbReference type="RefSeq" id="WP_073143117.1">
    <property type="nucleotide sequence ID" value="NZ_FQWQ01000006.1"/>
</dbReference>
<feature type="transmembrane region" description="Helical" evidence="2">
    <location>
        <begin position="848"/>
        <end position="867"/>
    </location>
</feature>
<feature type="compositionally biased region" description="Polar residues" evidence="1">
    <location>
        <begin position="434"/>
        <end position="444"/>
    </location>
</feature>
<dbReference type="InterPro" id="IPR011123">
    <property type="entry name" value="Y_Y_Y"/>
</dbReference>
<dbReference type="InterPro" id="IPR013783">
    <property type="entry name" value="Ig-like_fold"/>
</dbReference>
<evidence type="ECO:0000259" key="3">
    <source>
        <dbReference type="Pfam" id="PF07495"/>
    </source>
</evidence>
<keyword evidence="2" id="KW-0812">Transmembrane</keyword>
<organism evidence="4 5">
    <name type="scientific">Chryseolinea serpens</name>
    <dbReference type="NCBI Taxonomy" id="947013"/>
    <lineage>
        <taxon>Bacteria</taxon>
        <taxon>Pseudomonadati</taxon>
        <taxon>Bacteroidota</taxon>
        <taxon>Cytophagia</taxon>
        <taxon>Cytophagales</taxon>
        <taxon>Fulvivirgaceae</taxon>
        <taxon>Chryseolinea</taxon>
    </lineage>
</organism>
<sequence>MRYFFLAFLLTGFFNLFGQTGNYFLSHFSPSEKKYDNVCFAMVQTEQGLMYFATRSGVLEFDGRNWNLIPGKGAVYSLQINAAGDMYWAGADGYGKLQADENGFLQLKTWSRPEVKDVYQCLVVKDKVYFLTDEALYMHREEKKPVRLQATATSGSFTGMTEIFGSIYLNTDQGILKADGNHLVATTLGFSNDDEILFSSAYQNMYIVGLANNKLYLCGEDLRPREMVLEDQPYITASVLVSGTWVNRDLIALGTLRGGLVFVHAASGKTQEIINYSTGLPDNEVYALMNDKSQSIWLAHEYGFTRVSPYLPFRSFSHYDGLKGNLLCALSLGDQVYVGTSLGLYALQKEEVFEEIVHYDYILKEPVKKEVKKEIKKETVPQSGPITEETKPPVVEAQSKKKGFLWFLKRKRVESKPTPEAKADAAVTVPDQPEATSQANTNPASKPAYQRIKKVEKVLRSARYVYKKVEGIDAKITSLEQVGEQLVAAGLGGAYEVTGLRAWPLVEEPVRSVFYAADEKMLFISNYKDEIWTLVLGEEGWQTSGMLNPLDEPVIHIFKGADHEFWLCGLDKMHRVEVEDQQIKTIQSIPVNNPNFDGTAGIFRKNEVVAINSQGFFKYDRAHQAFAPIDTLAKPLRYFAGDNDIWFRDAHRWNLFGQHPGQSNLDLLNLFSDLRFIASDQTSDNLWLITGNNELYKFFGEKFTPYEPGYPLLLKSIRNDKRKVSRAGMMELDQEKSSVSFEIVQPDYLGSESVEYRYQLLGLEKGWSEWSSSYNMIDFPYLPAGDYTLLAQAKDIFGKVKDLPLVSFEVLPPYWKRPWFYALEFALFASLVLLSFRLSTRYRFISRVLSLLTIILLIQFIQTVIGETFETRTSPVKDFFMQVLVAFLILPVEGYLRKLMLRSLGAKTALHRFVSPKAPVTVEEKQEEN</sequence>
<evidence type="ECO:0000256" key="1">
    <source>
        <dbReference type="SAM" id="MobiDB-lite"/>
    </source>
</evidence>
<keyword evidence="5" id="KW-1185">Reference proteome</keyword>
<dbReference type="AlphaFoldDB" id="A0A1M5XIY0"/>
<evidence type="ECO:0000313" key="4">
    <source>
        <dbReference type="EMBL" id="SHH99825.1"/>
    </source>
</evidence>